<reference evidence="2" key="1">
    <citation type="submission" date="2014-09" db="EMBL/GenBank/DDBJ databases">
        <authorList>
            <person name="Magalhaes I.L.F."/>
            <person name="Oliveira U."/>
            <person name="Santos F.R."/>
            <person name="Vidigal T.H.D.A."/>
            <person name="Brescovit A.D."/>
            <person name="Santos A.J."/>
        </authorList>
    </citation>
    <scope>NUCLEOTIDE SEQUENCE</scope>
    <source>
        <tissue evidence="2">Shoot tissue taken approximately 20 cm above the soil surface</tissue>
    </source>
</reference>
<protein>
    <submittedName>
        <fullName evidence="2">Uncharacterized protein</fullName>
    </submittedName>
</protein>
<sequence length="26" mass="2611">MTAGSSVMAASAPSTKGTSRTGVWLR</sequence>
<evidence type="ECO:0000256" key="1">
    <source>
        <dbReference type="SAM" id="MobiDB-lite"/>
    </source>
</evidence>
<proteinExistence type="predicted"/>
<dbReference type="AlphaFoldDB" id="A0A0A9F8H6"/>
<name>A0A0A9F8H6_ARUDO</name>
<dbReference type="EMBL" id="GBRH01190377">
    <property type="protein sequence ID" value="JAE07519.1"/>
    <property type="molecule type" value="Transcribed_RNA"/>
</dbReference>
<reference evidence="2" key="2">
    <citation type="journal article" date="2015" name="Data Brief">
        <title>Shoot transcriptome of the giant reed, Arundo donax.</title>
        <authorList>
            <person name="Barrero R.A."/>
            <person name="Guerrero F.D."/>
            <person name="Moolhuijzen P."/>
            <person name="Goolsby J.A."/>
            <person name="Tidwell J."/>
            <person name="Bellgard S.E."/>
            <person name="Bellgard M.I."/>
        </authorList>
    </citation>
    <scope>NUCLEOTIDE SEQUENCE</scope>
    <source>
        <tissue evidence="2">Shoot tissue taken approximately 20 cm above the soil surface</tissue>
    </source>
</reference>
<evidence type="ECO:0000313" key="2">
    <source>
        <dbReference type="EMBL" id="JAE07519.1"/>
    </source>
</evidence>
<organism evidence="2">
    <name type="scientific">Arundo donax</name>
    <name type="common">Giant reed</name>
    <name type="synonym">Donax arundinaceus</name>
    <dbReference type="NCBI Taxonomy" id="35708"/>
    <lineage>
        <taxon>Eukaryota</taxon>
        <taxon>Viridiplantae</taxon>
        <taxon>Streptophyta</taxon>
        <taxon>Embryophyta</taxon>
        <taxon>Tracheophyta</taxon>
        <taxon>Spermatophyta</taxon>
        <taxon>Magnoliopsida</taxon>
        <taxon>Liliopsida</taxon>
        <taxon>Poales</taxon>
        <taxon>Poaceae</taxon>
        <taxon>PACMAD clade</taxon>
        <taxon>Arundinoideae</taxon>
        <taxon>Arundineae</taxon>
        <taxon>Arundo</taxon>
    </lineage>
</organism>
<feature type="region of interest" description="Disordered" evidence="1">
    <location>
        <begin position="1"/>
        <end position="26"/>
    </location>
</feature>
<feature type="compositionally biased region" description="Polar residues" evidence="1">
    <location>
        <begin position="12"/>
        <end position="26"/>
    </location>
</feature>
<accession>A0A0A9F8H6</accession>